<evidence type="ECO:0000256" key="5">
    <source>
        <dbReference type="ARBA" id="ARBA00023136"/>
    </source>
</evidence>
<feature type="transmembrane region" description="Helical" evidence="6">
    <location>
        <begin position="29"/>
        <end position="47"/>
    </location>
</feature>
<keyword evidence="2" id="KW-1003">Cell membrane</keyword>
<accession>A0A2V4MQS9</accession>
<feature type="transmembrane region" description="Helical" evidence="6">
    <location>
        <begin position="7"/>
        <end position="23"/>
    </location>
</feature>
<feature type="transmembrane region" description="Helical" evidence="6">
    <location>
        <begin position="59"/>
        <end position="80"/>
    </location>
</feature>
<comment type="subcellular location">
    <subcellularLocation>
        <location evidence="1">Cell membrane</location>
        <topology evidence="1">Multi-pass membrane protein</topology>
    </subcellularLocation>
</comment>
<dbReference type="GO" id="GO:0005886">
    <property type="term" value="C:plasma membrane"/>
    <property type="evidence" value="ECO:0007669"/>
    <property type="project" value="UniProtKB-SubCell"/>
</dbReference>
<dbReference type="RefSeq" id="WP_110794671.1">
    <property type="nucleotide sequence ID" value="NZ_KZ826481.1"/>
</dbReference>
<dbReference type="AlphaFoldDB" id="A0A2V4MQS9"/>
<gene>
    <name evidence="7" type="ORF">DI396_03300</name>
</gene>
<comment type="caution">
    <text evidence="7">The sequence shown here is derived from an EMBL/GenBank/DDBJ whole genome shotgun (WGS) entry which is preliminary data.</text>
</comment>
<dbReference type="Proteomes" id="UP000248012">
    <property type="component" value="Unassembled WGS sequence"/>
</dbReference>
<evidence type="ECO:0000256" key="6">
    <source>
        <dbReference type="SAM" id="Phobius"/>
    </source>
</evidence>
<keyword evidence="8" id="KW-1185">Reference proteome</keyword>
<protein>
    <submittedName>
        <fullName evidence="7">Nitric oxide reductase F protein</fullName>
    </submittedName>
</protein>
<evidence type="ECO:0000256" key="4">
    <source>
        <dbReference type="ARBA" id="ARBA00022989"/>
    </source>
</evidence>
<evidence type="ECO:0000313" key="7">
    <source>
        <dbReference type="EMBL" id="PYC49095.1"/>
    </source>
</evidence>
<organism evidence="7 8">
    <name type="scientific">Litorivita pollutaquae</name>
    <dbReference type="NCBI Taxonomy" id="2200892"/>
    <lineage>
        <taxon>Bacteria</taxon>
        <taxon>Pseudomonadati</taxon>
        <taxon>Pseudomonadota</taxon>
        <taxon>Alphaproteobacteria</taxon>
        <taxon>Rhodobacterales</taxon>
        <taxon>Paracoccaceae</taxon>
        <taxon>Litorivita</taxon>
    </lineage>
</organism>
<proteinExistence type="predicted"/>
<dbReference type="Pfam" id="PF03626">
    <property type="entry name" value="COX4_pro"/>
    <property type="match status" value="1"/>
</dbReference>
<reference evidence="7 8" key="1">
    <citation type="submission" date="2018-05" db="EMBL/GenBank/DDBJ databases">
        <title>Oceanovita maritima gen. nov., sp. nov., a marine bacterium in the family Rhodobacteraceae isolated from surface seawater of Lundu port Xiamen, China.</title>
        <authorList>
            <person name="Hetharua B.H."/>
            <person name="Min D."/>
            <person name="Liao H."/>
            <person name="Tian Y."/>
        </authorList>
    </citation>
    <scope>NUCLEOTIDE SEQUENCE [LARGE SCALE GENOMIC DNA]</scope>
    <source>
        <strain evidence="7 8">FSX-11</strain>
    </source>
</reference>
<keyword evidence="3 6" id="KW-0812">Transmembrane</keyword>
<dbReference type="EMBL" id="QFVT01000002">
    <property type="protein sequence ID" value="PYC49095.1"/>
    <property type="molecule type" value="Genomic_DNA"/>
</dbReference>
<keyword evidence="4 6" id="KW-1133">Transmembrane helix</keyword>
<name>A0A2V4MQS9_9RHOB</name>
<sequence>MIRILRAWMILVAASAASVFLAMGVPSAIWLGAALIGLALLKARVILSDYLDLYRAPRVRAGIMLGFVIWALVLCALLAAG</sequence>
<evidence type="ECO:0000256" key="1">
    <source>
        <dbReference type="ARBA" id="ARBA00004651"/>
    </source>
</evidence>
<evidence type="ECO:0000256" key="2">
    <source>
        <dbReference type="ARBA" id="ARBA00022475"/>
    </source>
</evidence>
<evidence type="ECO:0000256" key="3">
    <source>
        <dbReference type="ARBA" id="ARBA00022692"/>
    </source>
</evidence>
<dbReference type="InterPro" id="IPR005171">
    <property type="entry name" value="Cyt_c_oxidase_su4_prok"/>
</dbReference>
<evidence type="ECO:0000313" key="8">
    <source>
        <dbReference type="Proteomes" id="UP000248012"/>
    </source>
</evidence>
<keyword evidence="5 6" id="KW-0472">Membrane</keyword>